<accession>A0ABS5AFU5</accession>
<gene>
    <name evidence="2" type="ORF">JOF53_004330</name>
</gene>
<evidence type="ECO:0000256" key="1">
    <source>
        <dbReference type="SAM" id="Coils"/>
    </source>
</evidence>
<comment type="caution">
    <text evidence="2">The sequence shown here is derived from an EMBL/GenBank/DDBJ whole genome shotgun (WGS) entry which is preliminary data.</text>
</comment>
<organism evidence="2 3">
    <name type="scientific">Crossiella equi</name>
    <dbReference type="NCBI Taxonomy" id="130796"/>
    <lineage>
        <taxon>Bacteria</taxon>
        <taxon>Bacillati</taxon>
        <taxon>Actinomycetota</taxon>
        <taxon>Actinomycetes</taxon>
        <taxon>Pseudonocardiales</taxon>
        <taxon>Pseudonocardiaceae</taxon>
        <taxon>Crossiella</taxon>
    </lineage>
</organism>
<evidence type="ECO:0000313" key="3">
    <source>
        <dbReference type="Proteomes" id="UP001519363"/>
    </source>
</evidence>
<dbReference type="RefSeq" id="WP_143342993.1">
    <property type="nucleotide sequence ID" value="NZ_JAGIOO010000001.1"/>
</dbReference>
<keyword evidence="3" id="KW-1185">Reference proteome</keyword>
<sequence>MQEPTPTVGALAVWSSSDLPGLGDQLLPRLTEYHLSARLPDWHISFHAPFGWLRPRATDGGLVAEPFGEYRPRRIAALAAADLTVVTPAFALGSDLTSLYGGPVPGAEFFTHGLGEHPVLVSAARVAERPSPELVSAFAGQPYPSVRDIRSRDRLADAGLQWDVAVVPHPALLVNGLVSPGALATRQGDLRKLGILPAEGSYLVVQLTPDLTDEVAALPAVLDKVQDFLAIEHVVWLPTGPDAPAVDGTTLPADLVLEDRIAVLAGAGLVVAADEHAAAAAAGLGRRWVLLDPTGEQRWPVLEFGATKQIADRAAKLVDAVHAALKPSAPRGQAVAEHFDAIADNALRAASGRPPARDLAVENKALRAANKALRERLFRERQALVEALIPTWDEQQHSADVDALRAELAEERRLHAELAARHHALHAEIDRLAADSKELAALRNTKLMRWATPAREAYGKLRKL</sequence>
<proteinExistence type="predicted"/>
<name>A0ABS5AFU5_9PSEU</name>
<dbReference type="Proteomes" id="UP001519363">
    <property type="component" value="Unassembled WGS sequence"/>
</dbReference>
<protein>
    <submittedName>
        <fullName evidence="2">Uncharacterized protein</fullName>
    </submittedName>
</protein>
<dbReference type="EMBL" id="JAGIOO010000001">
    <property type="protein sequence ID" value="MBP2475458.1"/>
    <property type="molecule type" value="Genomic_DNA"/>
</dbReference>
<reference evidence="2 3" key="1">
    <citation type="submission" date="2021-03" db="EMBL/GenBank/DDBJ databases">
        <title>Sequencing the genomes of 1000 actinobacteria strains.</title>
        <authorList>
            <person name="Klenk H.-P."/>
        </authorList>
    </citation>
    <scope>NUCLEOTIDE SEQUENCE [LARGE SCALE GENOMIC DNA]</scope>
    <source>
        <strain evidence="2 3">DSM 44580</strain>
    </source>
</reference>
<feature type="coiled-coil region" evidence="1">
    <location>
        <begin position="356"/>
        <end position="421"/>
    </location>
</feature>
<evidence type="ECO:0000313" key="2">
    <source>
        <dbReference type="EMBL" id="MBP2475458.1"/>
    </source>
</evidence>
<keyword evidence="1" id="KW-0175">Coiled coil</keyword>